<evidence type="ECO:0000256" key="2">
    <source>
        <dbReference type="ARBA" id="ARBA00023125"/>
    </source>
</evidence>
<sequence length="65" mass="7313">MANGGAQENISKNIIEEIKIINPPKEIILKSGFHKIIDKLESLTRQNQKLEELKSLLLGKMAVEN</sequence>
<evidence type="ECO:0000256" key="3">
    <source>
        <dbReference type="SAM" id="Coils"/>
    </source>
</evidence>
<proteinExistence type="predicted"/>
<evidence type="ECO:0000256" key="1">
    <source>
        <dbReference type="ARBA" id="ARBA00022747"/>
    </source>
</evidence>
<feature type="coiled-coil region" evidence="3">
    <location>
        <begin position="33"/>
        <end position="60"/>
    </location>
</feature>
<dbReference type="Gene3D" id="3.90.220.20">
    <property type="entry name" value="DNA methylase specificity domains"/>
    <property type="match status" value="1"/>
</dbReference>
<organism evidence="4 5">
    <name type="scientific">Chryseobacterium suipulveris</name>
    <dbReference type="NCBI Taxonomy" id="2929800"/>
    <lineage>
        <taxon>Bacteria</taxon>
        <taxon>Pseudomonadati</taxon>
        <taxon>Bacteroidota</taxon>
        <taxon>Flavobacteriia</taxon>
        <taxon>Flavobacteriales</taxon>
        <taxon>Weeksellaceae</taxon>
        <taxon>Chryseobacterium group</taxon>
        <taxon>Chryseobacterium</taxon>
    </lineage>
</organism>
<name>A0ABY4BRE6_9FLAO</name>
<evidence type="ECO:0000313" key="5">
    <source>
        <dbReference type="Proteomes" id="UP000831460"/>
    </source>
</evidence>
<keyword evidence="2" id="KW-0238">DNA-binding</keyword>
<keyword evidence="5" id="KW-1185">Reference proteome</keyword>
<protein>
    <recommendedName>
        <fullName evidence="6">Type I restriction modification DNA specificity domain-containing protein</fullName>
    </recommendedName>
</protein>
<dbReference type="EMBL" id="CP094532">
    <property type="protein sequence ID" value="UOE40288.1"/>
    <property type="molecule type" value="Genomic_DNA"/>
</dbReference>
<keyword evidence="1" id="KW-0680">Restriction system</keyword>
<gene>
    <name evidence="4" type="ORF">MTP09_10230</name>
</gene>
<keyword evidence="3" id="KW-0175">Coiled coil</keyword>
<reference evidence="4 5" key="1">
    <citation type="submission" date="2022-03" db="EMBL/GenBank/DDBJ databases">
        <title>Chryseobacterium sp. isolated from particulate matters in swine house.</title>
        <authorList>
            <person name="Won M."/>
            <person name="Kim S.-J."/>
            <person name="Kwon S.-W."/>
        </authorList>
    </citation>
    <scope>NUCLEOTIDE SEQUENCE [LARGE SCALE GENOMIC DNA]</scope>
    <source>
        <strain evidence="4 5">SC2-2</strain>
    </source>
</reference>
<dbReference type="Proteomes" id="UP000831460">
    <property type="component" value="Chromosome"/>
</dbReference>
<accession>A0ABY4BRE6</accession>
<dbReference type="RefSeq" id="WP_243548311.1">
    <property type="nucleotide sequence ID" value="NZ_CP094532.1"/>
</dbReference>
<evidence type="ECO:0000313" key="4">
    <source>
        <dbReference type="EMBL" id="UOE40288.1"/>
    </source>
</evidence>
<dbReference type="InterPro" id="IPR044946">
    <property type="entry name" value="Restrct_endonuc_typeI_TRD_sf"/>
</dbReference>
<dbReference type="SUPFAM" id="SSF116734">
    <property type="entry name" value="DNA methylase specificity domain"/>
    <property type="match status" value="1"/>
</dbReference>
<evidence type="ECO:0008006" key="6">
    <source>
        <dbReference type="Google" id="ProtNLM"/>
    </source>
</evidence>